<proteinExistence type="predicted"/>
<evidence type="ECO:0000313" key="3">
    <source>
        <dbReference type="Proteomes" id="UP000279833"/>
    </source>
</evidence>
<evidence type="ECO:0000313" key="4">
    <source>
        <dbReference type="WBParaSite" id="SCUD_0000246201-mRNA-1"/>
    </source>
</evidence>
<feature type="compositionally biased region" description="Polar residues" evidence="1">
    <location>
        <begin position="1"/>
        <end position="10"/>
    </location>
</feature>
<gene>
    <name evidence="2" type="ORF">SCUD_LOCUS2463</name>
</gene>
<keyword evidence="3" id="KW-1185">Reference proteome</keyword>
<dbReference type="Proteomes" id="UP000279833">
    <property type="component" value="Unassembled WGS sequence"/>
</dbReference>
<evidence type="ECO:0000313" key="2">
    <source>
        <dbReference type="EMBL" id="VDO74732.1"/>
    </source>
</evidence>
<protein>
    <submittedName>
        <fullName evidence="2 4">Uncharacterized protein</fullName>
    </submittedName>
</protein>
<name>A0A183JID9_9TREM</name>
<dbReference type="AlphaFoldDB" id="A0A183JID9"/>
<organism evidence="4">
    <name type="scientific">Schistosoma curassoni</name>
    <dbReference type="NCBI Taxonomy" id="6186"/>
    <lineage>
        <taxon>Eukaryota</taxon>
        <taxon>Metazoa</taxon>
        <taxon>Spiralia</taxon>
        <taxon>Lophotrochozoa</taxon>
        <taxon>Platyhelminthes</taxon>
        <taxon>Trematoda</taxon>
        <taxon>Digenea</taxon>
        <taxon>Strigeidida</taxon>
        <taxon>Schistosomatoidea</taxon>
        <taxon>Schistosomatidae</taxon>
        <taxon>Schistosoma</taxon>
    </lineage>
</organism>
<reference evidence="4" key="1">
    <citation type="submission" date="2016-06" db="UniProtKB">
        <authorList>
            <consortium name="WormBaseParasite"/>
        </authorList>
    </citation>
    <scope>IDENTIFICATION</scope>
</reference>
<accession>A0A183JID9</accession>
<feature type="region of interest" description="Disordered" evidence="1">
    <location>
        <begin position="1"/>
        <end position="26"/>
    </location>
</feature>
<reference evidence="2 3" key="2">
    <citation type="submission" date="2018-11" db="EMBL/GenBank/DDBJ databases">
        <authorList>
            <consortium name="Pathogen Informatics"/>
        </authorList>
    </citation>
    <scope>NUCLEOTIDE SEQUENCE [LARGE SCALE GENOMIC DNA]</scope>
    <source>
        <strain evidence="2">Dakar</strain>
        <strain evidence="3">Dakar, Senegal</strain>
    </source>
</reference>
<dbReference type="EMBL" id="UZAK01002401">
    <property type="protein sequence ID" value="VDO74732.1"/>
    <property type="molecule type" value="Genomic_DNA"/>
</dbReference>
<dbReference type="WBParaSite" id="SCUD_0000246201-mRNA-1">
    <property type="protein sequence ID" value="SCUD_0000246201-mRNA-1"/>
    <property type="gene ID" value="SCUD_0000246201"/>
</dbReference>
<evidence type="ECO:0000256" key="1">
    <source>
        <dbReference type="SAM" id="MobiDB-lite"/>
    </source>
</evidence>
<sequence length="176" mass="18932">MVNETRTGTGEQKLLNRPAPLNPPYNEAPPIVHPIDVSPPTIGEIRMAIKQTRIAKAAKPDNVPTEALESDKEVTASDLVILSDTHQHMQVKTVSSVAASAPLGLNIHMGKSMNLKYNTENASAVTLDGETMEEVESFTYMVSIIDQHGGSGADVNAGIGKTSSPLLQLKYIWNSK</sequence>